<dbReference type="InterPro" id="IPR009839">
    <property type="entry name" value="SseB_N"/>
</dbReference>
<gene>
    <name evidence="2" type="ORF">ACFORF_08475</name>
</gene>
<proteinExistence type="predicted"/>
<dbReference type="Pfam" id="PF07179">
    <property type="entry name" value="SseB"/>
    <property type="match status" value="1"/>
</dbReference>
<dbReference type="Proteomes" id="UP001595807">
    <property type="component" value="Unassembled WGS sequence"/>
</dbReference>
<reference evidence="3" key="1">
    <citation type="journal article" date="2019" name="Int. J. Syst. Evol. Microbiol.">
        <title>The Global Catalogue of Microorganisms (GCM) 10K type strain sequencing project: providing services to taxonomists for standard genome sequencing and annotation.</title>
        <authorList>
            <consortium name="The Broad Institute Genomics Platform"/>
            <consortium name="The Broad Institute Genome Sequencing Center for Infectious Disease"/>
            <person name="Wu L."/>
            <person name="Ma J."/>
        </authorList>
    </citation>
    <scope>NUCLEOTIDE SEQUENCE [LARGE SCALE GENOMIC DNA]</scope>
    <source>
        <strain evidence="3">CCUG 67170</strain>
    </source>
</reference>
<comment type="caution">
    <text evidence="2">The sequence shown here is derived from an EMBL/GenBank/DDBJ whole genome shotgun (WGS) entry which is preliminary data.</text>
</comment>
<organism evidence="2 3">
    <name type="scientific">Streptococcus caprae</name>
    <dbReference type="NCBI Taxonomy" id="1640501"/>
    <lineage>
        <taxon>Bacteria</taxon>
        <taxon>Bacillati</taxon>
        <taxon>Bacillota</taxon>
        <taxon>Bacilli</taxon>
        <taxon>Lactobacillales</taxon>
        <taxon>Streptococcaceae</taxon>
        <taxon>Streptococcus</taxon>
    </lineage>
</organism>
<sequence>MKELDRRLREFIARPDDFLVGICFIAELHANMVFAPAQPFEFPVGSQRVTPVFTNRTDFESFKLDERTVRNQDWTQRSVLEVLTEAVNQGFSGLAFNLKKRGDFSNSTIFKSADLITLMNYYNDLLNQVLGEANQARELEDKVYFVPAFVTQTGPQTSTRRFPSFAMGQGQTYLPVFTNLASLEAWARTDNGRAFSQAKGAILAWSQKDIEHPLSGHNRIEGLAGIVINPLDDAGCILWQQ</sequence>
<dbReference type="RefSeq" id="WP_380427294.1">
    <property type="nucleotide sequence ID" value="NZ_JBHRZV010000050.1"/>
</dbReference>
<feature type="domain" description="SseB protein N-terminal" evidence="1">
    <location>
        <begin position="139"/>
        <end position="236"/>
    </location>
</feature>
<keyword evidence="3" id="KW-1185">Reference proteome</keyword>
<evidence type="ECO:0000313" key="3">
    <source>
        <dbReference type="Proteomes" id="UP001595807"/>
    </source>
</evidence>
<evidence type="ECO:0000259" key="1">
    <source>
        <dbReference type="Pfam" id="PF07179"/>
    </source>
</evidence>
<name>A0ABV8CWS2_9STRE</name>
<evidence type="ECO:0000313" key="2">
    <source>
        <dbReference type="EMBL" id="MFC3928594.1"/>
    </source>
</evidence>
<protein>
    <submittedName>
        <fullName evidence="2">SseB family protein</fullName>
    </submittedName>
</protein>
<dbReference type="EMBL" id="JBHRZV010000050">
    <property type="protein sequence ID" value="MFC3928594.1"/>
    <property type="molecule type" value="Genomic_DNA"/>
</dbReference>
<accession>A0ABV8CWS2</accession>